<organism evidence="1 2">
    <name type="scientific">Candidatus Wallbacteria bacterium GWC2_49_35</name>
    <dbReference type="NCBI Taxonomy" id="1817813"/>
    <lineage>
        <taxon>Bacteria</taxon>
        <taxon>Candidatus Walliibacteriota</taxon>
    </lineage>
</organism>
<comment type="caution">
    <text evidence="1">The sequence shown here is derived from an EMBL/GenBank/DDBJ whole genome shotgun (WGS) entry which is preliminary data.</text>
</comment>
<dbReference type="PROSITE" id="PS51257">
    <property type="entry name" value="PROKAR_LIPOPROTEIN"/>
    <property type="match status" value="1"/>
</dbReference>
<dbReference type="AlphaFoldDB" id="A0A1F7WM94"/>
<gene>
    <name evidence="1" type="ORF">A2008_06900</name>
</gene>
<dbReference type="EMBL" id="MGFH01000152">
    <property type="protein sequence ID" value="OGM03964.1"/>
    <property type="molecule type" value="Genomic_DNA"/>
</dbReference>
<dbReference type="InterPro" id="IPR008969">
    <property type="entry name" value="CarboxyPept-like_regulatory"/>
</dbReference>
<accession>A0A1F7WM94</accession>
<dbReference type="Proteomes" id="UP000178735">
    <property type="component" value="Unassembled WGS sequence"/>
</dbReference>
<name>A0A1F7WM94_9BACT</name>
<sequence>MISYKNQRLLLVLTLFFSTMFLYGCNGGTSSSGVTESTIKFEIRDITTKAPLDNAIVKVEGPNGDIQIARQVVTDSRGKVTVGDLPPDRAYTLSIAKDGYTTPSNLHLMFVPDIAGGNMQVLVEQGKTYDMIGYLLRSDAPATGTVRGYVKNAATGEPITNAVVSITTGTAEPKVDTTDKPSKPGYYELSNIPSGANNNLQATVPGIATPFAQANLIVPGNGTIDFDIMIMPDVVTINGNFMASPNETLAPGVYVASVLRNGTETISSKQVSITDTTTASKDYTVDNVPVITSGSTSSYTIKITSDAGHMTNPAGGVSGVTIRDKNQHVTIAPITMMSEKGTILVTLYHKPIAITDVTHVSEAVLSIQAPQATLSVEGAVIESMFVNEGPTRFYRYRLNNVPVGQRDIRVNFPGHTVANEKVNAIKDSEVSYLFTLGEGS</sequence>
<evidence type="ECO:0000313" key="2">
    <source>
        <dbReference type="Proteomes" id="UP000178735"/>
    </source>
</evidence>
<evidence type="ECO:0000313" key="1">
    <source>
        <dbReference type="EMBL" id="OGM03964.1"/>
    </source>
</evidence>
<proteinExistence type="predicted"/>
<dbReference type="SUPFAM" id="SSF49464">
    <property type="entry name" value="Carboxypeptidase regulatory domain-like"/>
    <property type="match status" value="2"/>
</dbReference>
<protein>
    <recommendedName>
        <fullName evidence="3">Carboxypeptidase regulatory-like domain-containing protein</fullName>
    </recommendedName>
</protein>
<dbReference type="Gene3D" id="2.60.40.1120">
    <property type="entry name" value="Carboxypeptidase-like, regulatory domain"/>
    <property type="match status" value="2"/>
</dbReference>
<evidence type="ECO:0008006" key="3">
    <source>
        <dbReference type="Google" id="ProtNLM"/>
    </source>
</evidence>
<reference evidence="1 2" key="1">
    <citation type="journal article" date="2016" name="Nat. Commun.">
        <title>Thousands of microbial genomes shed light on interconnected biogeochemical processes in an aquifer system.</title>
        <authorList>
            <person name="Anantharaman K."/>
            <person name="Brown C.T."/>
            <person name="Hug L.A."/>
            <person name="Sharon I."/>
            <person name="Castelle C.J."/>
            <person name="Probst A.J."/>
            <person name="Thomas B.C."/>
            <person name="Singh A."/>
            <person name="Wilkins M.J."/>
            <person name="Karaoz U."/>
            <person name="Brodie E.L."/>
            <person name="Williams K.H."/>
            <person name="Hubbard S.S."/>
            <person name="Banfield J.F."/>
        </authorList>
    </citation>
    <scope>NUCLEOTIDE SEQUENCE [LARGE SCALE GENOMIC DNA]</scope>
</reference>